<dbReference type="Pfam" id="PF11453">
    <property type="entry name" value="DUF2950"/>
    <property type="match status" value="1"/>
</dbReference>
<evidence type="ECO:0000313" key="2">
    <source>
        <dbReference type="EMBL" id="RXV64579.1"/>
    </source>
</evidence>
<reference evidence="2 3" key="1">
    <citation type="submission" date="2018-08" db="EMBL/GenBank/DDBJ databases">
        <title>Mountain-cultivated ginseng endophyte, Burkholderia stabilis and its activity against ginseng root rot disease.</title>
        <authorList>
            <person name="Tapan Kumar M."/>
            <person name="Bae H."/>
            <person name="Shanmugam G."/>
            <person name="Jeon J."/>
        </authorList>
    </citation>
    <scope>NUCLEOTIDE SEQUENCE [LARGE SCALE GENOMIC DNA]</scope>
    <source>
        <strain evidence="2 3">EB159</strain>
    </source>
</reference>
<dbReference type="OrthoDB" id="108782at2"/>
<dbReference type="RefSeq" id="WP_129518532.1">
    <property type="nucleotide sequence ID" value="NZ_QWEX01000004.1"/>
</dbReference>
<comment type="caution">
    <text evidence="2">The sequence shown here is derived from an EMBL/GenBank/DDBJ whole genome shotgun (WGS) entry which is preliminary data.</text>
</comment>
<proteinExistence type="predicted"/>
<dbReference type="Proteomes" id="UP000289650">
    <property type="component" value="Unassembled WGS sequence"/>
</dbReference>
<evidence type="ECO:0000256" key="1">
    <source>
        <dbReference type="SAM" id="SignalP"/>
    </source>
</evidence>
<dbReference type="EMBL" id="QWEX01000004">
    <property type="protein sequence ID" value="RXV64579.1"/>
    <property type="molecule type" value="Genomic_DNA"/>
</dbReference>
<dbReference type="InterPro" id="IPR021556">
    <property type="entry name" value="DUF2950"/>
</dbReference>
<protein>
    <submittedName>
        <fullName evidence="2">DUF2950 domain-containing protein</fullName>
    </submittedName>
</protein>
<keyword evidence="1" id="KW-0732">Signal</keyword>
<dbReference type="AlphaFoldDB" id="A0A4Q2A5X0"/>
<gene>
    <name evidence="2" type="ORF">D1006_39520</name>
</gene>
<feature type="signal peptide" evidence="1">
    <location>
        <begin position="1"/>
        <end position="26"/>
    </location>
</feature>
<feature type="chain" id="PRO_5020765776" evidence="1">
    <location>
        <begin position="27"/>
        <end position="305"/>
    </location>
</feature>
<organism evidence="2 3">
    <name type="scientific">Burkholderia stabilis</name>
    <dbReference type="NCBI Taxonomy" id="95485"/>
    <lineage>
        <taxon>Bacteria</taxon>
        <taxon>Pseudomonadati</taxon>
        <taxon>Pseudomonadota</taxon>
        <taxon>Betaproteobacteria</taxon>
        <taxon>Burkholderiales</taxon>
        <taxon>Burkholderiaceae</taxon>
        <taxon>Burkholderia</taxon>
        <taxon>Burkholderia cepacia complex</taxon>
    </lineage>
</organism>
<sequence>MVRFPACSPKNVRALALALTVCAMFAGTGSAQGQASYATPDAAANALVDALATNDPDATSHVLGKNYSHFIPTENIGQEDIYAFLAAWSQGHNIVYDEPSAHGKRSAHLAVGTSGWTLPVPLVHGVDGWHFDPRAATDEILTRRIGRNERAAMMTSLAWLDAQNEYRNLNKHYAIRFISTPGKRDGLYWSVEPGEAQSPLGPLANIMPPGPDLARNGYYGYHYRVLTAQGSHAMGGTKEYVRNGLLTEGCALVAWPVEYGKTGVMSFIINQDGQLYEKDLGPRTTQIAVALRAFDPDRSWRPVAP</sequence>
<evidence type="ECO:0000313" key="3">
    <source>
        <dbReference type="Proteomes" id="UP000289650"/>
    </source>
</evidence>
<name>A0A4Q2A5X0_9BURK</name>
<accession>A0A4Q2A5X0</accession>